<name>A0A6N7V5T8_9FIRM</name>
<sequence length="232" mass="24925">MDYKIKGDSDCPIVEINLQNNETVKIERGSMAYMSNVVIEGKMNSNKKGIGGVLGALGRSLTSGESMFITEATGTSHDGLLGIAPSIPGKIVCLEVTPACHYYLNNDAFLACDNTVSYEMKTQSVGKALFGGTGGFFVMHTSGHGNLLINAYGDIMEINVDADHPITIDNEHVIAWDDSLDYEIKIASGTFGFTTGEGLVNEFHGNGKVYIQSRNLHSLADALIPFIPQGQK</sequence>
<dbReference type="EMBL" id="VUMR01000081">
    <property type="protein sequence ID" value="MSS57186.1"/>
    <property type="molecule type" value="Genomic_DNA"/>
</dbReference>
<dbReference type="PANTHER" id="PTHR43657">
    <property type="entry name" value="TRYPTOPHAN RNA-BINDING ATTENUATOR PROTEIN-LIKE PROTEIN"/>
    <property type="match status" value="1"/>
</dbReference>
<dbReference type="Pfam" id="PF01987">
    <property type="entry name" value="AIM24"/>
    <property type="match status" value="1"/>
</dbReference>
<dbReference type="Gene3D" id="3.60.160.10">
    <property type="entry name" value="Mitochondrial biogenesis AIM24"/>
    <property type="match status" value="1"/>
</dbReference>
<dbReference type="Proteomes" id="UP000434241">
    <property type="component" value="Unassembled WGS sequence"/>
</dbReference>
<dbReference type="GeneID" id="93159621"/>
<dbReference type="InterPro" id="IPR016031">
    <property type="entry name" value="Trp_RNA-bd_attenuator-like_dom"/>
</dbReference>
<dbReference type="AlphaFoldDB" id="A0A6N7V5T8"/>
<gene>
    <name evidence="1" type="ORF">FYJ55_10035</name>
</gene>
<proteinExistence type="predicted"/>
<organism evidence="1 2">
    <name type="scientific">Holdemanella porci</name>
    <dbReference type="NCBI Taxonomy" id="2652276"/>
    <lineage>
        <taxon>Bacteria</taxon>
        <taxon>Bacillati</taxon>
        <taxon>Bacillota</taxon>
        <taxon>Erysipelotrichia</taxon>
        <taxon>Erysipelotrichales</taxon>
        <taxon>Erysipelotrichaceae</taxon>
        <taxon>Holdemanella</taxon>
    </lineage>
</organism>
<dbReference type="PANTHER" id="PTHR43657:SF1">
    <property type="entry name" value="ALTERED INHERITANCE OF MITOCHONDRIA PROTEIN 24, MITOCHONDRIAL"/>
    <property type="match status" value="1"/>
</dbReference>
<evidence type="ECO:0000313" key="2">
    <source>
        <dbReference type="Proteomes" id="UP000434241"/>
    </source>
</evidence>
<comment type="caution">
    <text evidence="1">The sequence shown here is derived from an EMBL/GenBank/DDBJ whole genome shotgun (WGS) entry which is preliminary data.</text>
</comment>
<evidence type="ECO:0000313" key="1">
    <source>
        <dbReference type="EMBL" id="MSS57186.1"/>
    </source>
</evidence>
<dbReference type="SUPFAM" id="SSF51219">
    <property type="entry name" value="TRAP-like"/>
    <property type="match status" value="1"/>
</dbReference>
<dbReference type="RefSeq" id="WP_154556717.1">
    <property type="nucleotide sequence ID" value="NZ_VUMR01000081.1"/>
</dbReference>
<keyword evidence="2" id="KW-1185">Reference proteome</keyword>
<dbReference type="NCBIfam" id="TIGR00266">
    <property type="entry name" value="TIGR00266 family protein"/>
    <property type="match status" value="1"/>
</dbReference>
<dbReference type="InterPro" id="IPR002838">
    <property type="entry name" value="AIM24"/>
</dbReference>
<accession>A0A6N7V5T8</accession>
<protein>
    <submittedName>
        <fullName evidence="1">TIGR00266 family protein</fullName>
    </submittedName>
</protein>
<dbReference type="InterPro" id="IPR036983">
    <property type="entry name" value="AIM24_sf"/>
</dbReference>
<reference evidence="1 2" key="1">
    <citation type="submission" date="2019-08" db="EMBL/GenBank/DDBJ databases">
        <title>In-depth cultivation of the pig gut microbiome towards novel bacterial diversity and tailored functional studies.</title>
        <authorList>
            <person name="Wylensek D."/>
            <person name="Hitch T.C.A."/>
            <person name="Clavel T."/>
        </authorList>
    </citation>
    <scope>NUCLEOTIDE SEQUENCE [LARGE SCALE GENOMIC DNA]</scope>
    <source>
        <strain evidence="1 2">LKV-472-APC-3</strain>
    </source>
</reference>